<protein>
    <submittedName>
        <fullName evidence="1">Uncharacterized protein</fullName>
    </submittedName>
</protein>
<gene>
    <name evidence="1" type="ORF">GCM10010919_27870</name>
</gene>
<dbReference type="RefSeq" id="WP_229833581.1">
    <property type="nucleotide sequence ID" value="NZ_BNAO01000008.1"/>
</dbReference>
<sequence>MKIKIALIPSEHTSKAQDLSSKLQNAMEAGEMSAVDQLTEELVSLTDSEYSLSLPEEYWHQLIEKVRNSDNDFKSDYIMAKPQLETIIAAGVAESFADVSGVIEQALKADGIVLQLPFEEEDADV</sequence>
<evidence type="ECO:0000313" key="2">
    <source>
        <dbReference type="Proteomes" id="UP000659697"/>
    </source>
</evidence>
<name>A0ABQ3L9H2_9ALTE</name>
<proteinExistence type="predicted"/>
<dbReference type="Proteomes" id="UP000659697">
    <property type="component" value="Unassembled WGS sequence"/>
</dbReference>
<comment type="caution">
    <text evidence="1">The sequence shown here is derived from an EMBL/GenBank/DDBJ whole genome shotgun (WGS) entry which is preliminary data.</text>
</comment>
<organism evidence="1 2">
    <name type="scientific">Alishewanella longhuensis</name>
    <dbReference type="NCBI Taxonomy" id="1091037"/>
    <lineage>
        <taxon>Bacteria</taxon>
        <taxon>Pseudomonadati</taxon>
        <taxon>Pseudomonadota</taxon>
        <taxon>Gammaproteobacteria</taxon>
        <taxon>Alteromonadales</taxon>
        <taxon>Alteromonadaceae</taxon>
        <taxon>Alishewanella</taxon>
    </lineage>
</organism>
<accession>A0ABQ3L9H2</accession>
<evidence type="ECO:0000313" key="1">
    <source>
        <dbReference type="EMBL" id="GHG74419.1"/>
    </source>
</evidence>
<keyword evidence="2" id="KW-1185">Reference proteome</keyword>
<reference evidence="2" key="1">
    <citation type="journal article" date="2019" name="Int. J. Syst. Evol. Microbiol.">
        <title>The Global Catalogue of Microorganisms (GCM) 10K type strain sequencing project: providing services to taxonomists for standard genome sequencing and annotation.</title>
        <authorList>
            <consortium name="The Broad Institute Genomics Platform"/>
            <consortium name="The Broad Institute Genome Sequencing Center for Infectious Disease"/>
            <person name="Wu L."/>
            <person name="Ma J."/>
        </authorList>
    </citation>
    <scope>NUCLEOTIDE SEQUENCE [LARGE SCALE GENOMIC DNA]</scope>
    <source>
        <strain evidence="2">CGMCC 1.7003</strain>
    </source>
</reference>
<dbReference type="EMBL" id="BNAO01000008">
    <property type="protein sequence ID" value="GHG74419.1"/>
    <property type="molecule type" value="Genomic_DNA"/>
</dbReference>